<dbReference type="InterPro" id="IPR036388">
    <property type="entry name" value="WH-like_DNA-bd_sf"/>
</dbReference>
<sequence>MFGSSEGVLDGLIFYQNFEQGQDATFAVGRNTASVYAMKGTPLPGQEIHLTDNGRFIGFMLGAIEDALLKNAPVIASVNAPVNIGGMKTPDAILVLVQQNKFITRKDMAAQMEKDIRTVARAIKKLQEAGRLKRVGSDKTGHRELL</sequence>
<protein>
    <submittedName>
        <fullName evidence="1">Uncharacterized protein</fullName>
    </submittedName>
</protein>
<dbReference type="Proteomes" id="UP000346198">
    <property type="component" value="Unassembled WGS sequence"/>
</dbReference>
<name>A0A6C2UL27_9BACT</name>
<organism evidence="1 2">
    <name type="scientific">Pontiella sulfatireligans</name>
    <dbReference type="NCBI Taxonomy" id="2750658"/>
    <lineage>
        <taxon>Bacteria</taxon>
        <taxon>Pseudomonadati</taxon>
        <taxon>Kiritimatiellota</taxon>
        <taxon>Kiritimatiellia</taxon>
        <taxon>Kiritimatiellales</taxon>
        <taxon>Pontiellaceae</taxon>
        <taxon>Pontiella</taxon>
    </lineage>
</organism>
<dbReference type="SUPFAM" id="SSF46785">
    <property type="entry name" value="Winged helix' DNA-binding domain"/>
    <property type="match status" value="1"/>
</dbReference>
<gene>
    <name evidence="1" type="ORF">SCARR_02735</name>
</gene>
<evidence type="ECO:0000313" key="2">
    <source>
        <dbReference type="Proteomes" id="UP000346198"/>
    </source>
</evidence>
<evidence type="ECO:0000313" key="1">
    <source>
        <dbReference type="EMBL" id="VGO20669.1"/>
    </source>
</evidence>
<proteinExistence type="predicted"/>
<dbReference type="InterPro" id="IPR036390">
    <property type="entry name" value="WH_DNA-bd_sf"/>
</dbReference>
<dbReference type="Gene3D" id="1.10.10.10">
    <property type="entry name" value="Winged helix-like DNA-binding domain superfamily/Winged helix DNA-binding domain"/>
    <property type="match status" value="1"/>
</dbReference>
<dbReference type="EMBL" id="CAAHFH010000002">
    <property type="protein sequence ID" value="VGO20669.1"/>
    <property type="molecule type" value="Genomic_DNA"/>
</dbReference>
<keyword evidence="2" id="KW-1185">Reference proteome</keyword>
<dbReference type="AlphaFoldDB" id="A0A6C2UL27"/>
<reference evidence="1 2" key="1">
    <citation type="submission" date="2019-04" db="EMBL/GenBank/DDBJ databases">
        <authorList>
            <person name="Van Vliet M D."/>
        </authorList>
    </citation>
    <scope>NUCLEOTIDE SEQUENCE [LARGE SCALE GENOMIC DNA]</scope>
    <source>
        <strain evidence="1 2">F21</strain>
    </source>
</reference>
<accession>A0A6C2UL27</accession>